<dbReference type="EMBL" id="WNTK01041431">
    <property type="protein sequence ID" value="KAG9460772.1"/>
    <property type="molecule type" value="Genomic_DNA"/>
</dbReference>
<sequence>MHVASKTFWCYADRTPRHPQLCCTAARNPRSKFRSVSTIWESTLWGRSHYNVNLQKLRRGVIKKKV</sequence>
<protein>
    <submittedName>
        <fullName evidence="1">Uncharacterized protein</fullName>
    </submittedName>
</protein>
<comment type="caution">
    <text evidence="1">The sequence shown here is derived from an EMBL/GenBank/DDBJ whole genome shotgun (WGS) entry which is preliminary data.</text>
</comment>
<name>A0A8J6AZ28_ELECQ</name>
<dbReference type="AlphaFoldDB" id="A0A8J6AZ28"/>
<reference evidence="1" key="1">
    <citation type="thesis" date="2020" institute="ProQuest LLC" country="789 East Eisenhower Parkway, Ann Arbor, MI, USA">
        <title>Comparative Genomics and Chromosome Evolution.</title>
        <authorList>
            <person name="Mudd A.B."/>
        </authorList>
    </citation>
    <scope>NUCLEOTIDE SEQUENCE</scope>
    <source>
        <strain evidence="1">HN-11 Male</strain>
        <tissue evidence="1">Kidney and liver</tissue>
    </source>
</reference>
<dbReference type="Proteomes" id="UP000770717">
    <property type="component" value="Unassembled WGS sequence"/>
</dbReference>
<proteinExistence type="predicted"/>
<keyword evidence="2" id="KW-1185">Reference proteome</keyword>
<evidence type="ECO:0000313" key="2">
    <source>
        <dbReference type="Proteomes" id="UP000770717"/>
    </source>
</evidence>
<organism evidence="1 2">
    <name type="scientific">Eleutherodactylus coqui</name>
    <name type="common">Puerto Rican coqui</name>
    <dbReference type="NCBI Taxonomy" id="57060"/>
    <lineage>
        <taxon>Eukaryota</taxon>
        <taxon>Metazoa</taxon>
        <taxon>Chordata</taxon>
        <taxon>Craniata</taxon>
        <taxon>Vertebrata</taxon>
        <taxon>Euteleostomi</taxon>
        <taxon>Amphibia</taxon>
        <taxon>Batrachia</taxon>
        <taxon>Anura</taxon>
        <taxon>Neobatrachia</taxon>
        <taxon>Hyloidea</taxon>
        <taxon>Eleutherodactylidae</taxon>
        <taxon>Eleutherodactylinae</taxon>
        <taxon>Eleutherodactylus</taxon>
        <taxon>Eleutherodactylus</taxon>
    </lineage>
</organism>
<gene>
    <name evidence="1" type="ORF">GDO78_019652</name>
</gene>
<evidence type="ECO:0000313" key="1">
    <source>
        <dbReference type="EMBL" id="KAG9460772.1"/>
    </source>
</evidence>
<accession>A0A8J6AZ28</accession>